<dbReference type="InterPro" id="IPR007259">
    <property type="entry name" value="GCP"/>
</dbReference>
<keyword evidence="9" id="KW-1185">Reference proteome</keyword>
<dbReference type="Pfam" id="PF04130">
    <property type="entry name" value="GCP_C_terminal"/>
    <property type="match status" value="1"/>
</dbReference>
<dbReference type="STRING" id="936435.F8PVF6"/>
<evidence type="ECO:0000256" key="3">
    <source>
        <dbReference type="ARBA" id="ARBA00022701"/>
    </source>
</evidence>
<dbReference type="HOGENOM" id="CLU_011863_1_0_1"/>
<comment type="subcellular location">
    <subcellularLocation>
        <location evidence="5">Cytoplasm</location>
        <location evidence="5">Cytoskeleton</location>
        <location evidence="5">Microtubule organizing center</location>
    </subcellularLocation>
</comment>
<name>F8PVF6_SERL3</name>
<dbReference type="eggNOG" id="ENOG502S0VZ">
    <property type="taxonomic scope" value="Eukaryota"/>
</dbReference>
<feature type="region of interest" description="Disordered" evidence="6">
    <location>
        <begin position="363"/>
        <end position="393"/>
    </location>
</feature>
<accession>F8PVF6</accession>
<dbReference type="InterPro" id="IPR042241">
    <property type="entry name" value="GCP_C_sf"/>
</dbReference>
<feature type="compositionally biased region" description="Acidic residues" evidence="6">
    <location>
        <begin position="381"/>
        <end position="393"/>
    </location>
</feature>
<dbReference type="GO" id="GO:0051225">
    <property type="term" value="P:spindle assembly"/>
    <property type="evidence" value="ECO:0007669"/>
    <property type="project" value="TreeGrafter"/>
</dbReference>
<keyword evidence="4 5" id="KW-0206">Cytoskeleton</keyword>
<evidence type="ECO:0000256" key="5">
    <source>
        <dbReference type="RuleBase" id="RU363050"/>
    </source>
</evidence>
<dbReference type="AlphaFoldDB" id="F8PVF6"/>
<dbReference type="GO" id="GO:0005874">
    <property type="term" value="C:microtubule"/>
    <property type="evidence" value="ECO:0007669"/>
    <property type="project" value="UniProtKB-KW"/>
</dbReference>
<evidence type="ECO:0000256" key="6">
    <source>
        <dbReference type="SAM" id="MobiDB-lite"/>
    </source>
</evidence>
<dbReference type="GO" id="GO:0000278">
    <property type="term" value="P:mitotic cell cycle"/>
    <property type="evidence" value="ECO:0007669"/>
    <property type="project" value="TreeGrafter"/>
</dbReference>
<evidence type="ECO:0000313" key="9">
    <source>
        <dbReference type="Proteomes" id="UP000008063"/>
    </source>
</evidence>
<dbReference type="GO" id="GO:0000930">
    <property type="term" value="C:gamma-tubulin complex"/>
    <property type="evidence" value="ECO:0007669"/>
    <property type="project" value="TreeGrafter"/>
</dbReference>
<evidence type="ECO:0000256" key="1">
    <source>
        <dbReference type="ARBA" id="ARBA00010337"/>
    </source>
</evidence>
<organism evidence="9">
    <name type="scientific">Serpula lacrymans var. lacrymans (strain S7.3)</name>
    <name type="common">Dry rot fungus</name>
    <dbReference type="NCBI Taxonomy" id="936435"/>
    <lineage>
        <taxon>Eukaryota</taxon>
        <taxon>Fungi</taxon>
        <taxon>Dikarya</taxon>
        <taxon>Basidiomycota</taxon>
        <taxon>Agaricomycotina</taxon>
        <taxon>Agaricomycetes</taxon>
        <taxon>Agaricomycetidae</taxon>
        <taxon>Boletales</taxon>
        <taxon>Coniophorineae</taxon>
        <taxon>Serpulaceae</taxon>
        <taxon>Serpula</taxon>
    </lineage>
</organism>
<dbReference type="PANTHER" id="PTHR19302:SF70">
    <property type="entry name" value="GAMMA-TUBULIN COMPLEX COMPONENT 6"/>
    <property type="match status" value="1"/>
</dbReference>
<reference evidence="9" key="1">
    <citation type="journal article" date="2011" name="Science">
        <title>The plant cell wall-decomposing machinery underlies the functional diversity of forest fungi.</title>
        <authorList>
            <person name="Eastwood D.C."/>
            <person name="Floudas D."/>
            <person name="Binder M."/>
            <person name="Majcherczyk A."/>
            <person name="Schneider P."/>
            <person name="Aerts A."/>
            <person name="Asiegbu F.O."/>
            <person name="Baker S.E."/>
            <person name="Barry K."/>
            <person name="Bendiksby M."/>
            <person name="Blumentritt M."/>
            <person name="Coutinho P.M."/>
            <person name="Cullen D."/>
            <person name="de Vries R.P."/>
            <person name="Gathman A."/>
            <person name="Goodell B."/>
            <person name="Henrissat B."/>
            <person name="Ihrmark K."/>
            <person name="Kauserud H."/>
            <person name="Kohler A."/>
            <person name="LaButti K."/>
            <person name="Lapidus A."/>
            <person name="Lavin J.L."/>
            <person name="Lee Y.-H."/>
            <person name="Lindquist E."/>
            <person name="Lilly W."/>
            <person name="Lucas S."/>
            <person name="Morin E."/>
            <person name="Murat C."/>
            <person name="Oguiza J.A."/>
            <person name="Park J."/>
            <person name="Pisabarro A.G."/>
            <person name="Riley R."/>
            <person name="Rosling A."/>
            <person name="Salamov A."/>
            <person name="Schmidt O."/>
            <person name="Schmutz J."/>
            <person name="Skrede I."/>
            <person name="Stenlid J."/>
            <person name="Wiebenga A."/>
            <person name="Xie X."/>
            <person name="Kuees U."/>
            <person name="Hibbett D.S."/>
            <person name="Hoffmeister D."/>
            <person name="Hoegberg N."/>
            <person name="Martin F."/>
            <person name="Grigoriev I.V."/>
            <person name="Watkinson S.C."/>
        </authorList>
    </citation>
    <scope>NUCLEOTIDE SEQUENCE [LARGE SCALE GENOMIC DNA]</scope>
    <source>
        <strain evidence="9">strain S7.3</strain>
    </source>
</reference>
<dbReference type="GO" id="GO:0005816">
    <property type="term" value="C:spindle pole body"/>
    <property type="evidence" value="ECO:0007669"/>
    <property type="project" value="UniProtKB-ARBA"/>
</dbReference>
<dbReference type="EMBL" id="GL945479">
    <property type="protein sequence ID" value="EGO00166.1"/>
    <property type="molecule type" value="Genomic_DNA"/>
</dbReference>
<evidence type="ECO:0000313" key="8">
    <source>
        <dbReference type="EMBL" id="EGO00166.1"/>
    </source>
</evidence>
<feature type="domain" description="Gamma tubulin complex component C-terminal" evidence="7">
    <location>
        <begin position="578"/>
        <end position="976"/>
    </location>
</feature>
<dbReference type="GO" id="GO:0031122">
    <property type="term" value="P:cytoplasmic microtubule organization"/>
    <property type="evidence" value="ECO:0007669"/>
    <property type="project" value="TreeGrafter"/>
</dbReference>
<dbReference type="GO" id="GO:0000922">
    <property type="term" value="C:spindle pole"/>
    <property type="evidence" value="ECO:0007669"/>
    <property type="project" value="InterPro"/>
</dbReference>
<evidence type="ECO:0000256" key="2">
    <source>
        <dbReference type="ARBA" id="ARBA00022490"/>
    </source>
</evidence>
<evidence type="ECO:0000256" key="4">
    <source>
        <dbReference type="ARBA" id="ARBA00023212"/>
    </source>
</evidence>
<dbReference type="OrthoDB" id="775571at2759"/>
<proteinExistence type="inferred from homology"/>
<dbReference type="InParanoid" id="F8PVF6"/>
<dbReference type="GO" id="GO:0043015">
    <property type="term" value="F:gamma-tubulin binding"/>
    <property type="evidence" value="ECO:0007669"/>
    <property type="project" value="InterPro"/>
</dbReference>
<dbReference type="GO" id="GO:0051011">
    <property type="term" value="F:microtubule minus-end binding"/>
    <property type="evidence" value="ECO:0007669"/>
    <property type="project" value="TreeGrafter"/>
</dbReference>
<protein>
    <recommendedName>
        <fullName evidence="5">Spindle pole body component</fullName>
    </recommendedName>
</protein>
<dbReference type="Proteomes" id="UP000008063">
    <property type="component" value="Unassembled WGS sequence"/>
</dbReference>
<dbReference type="Gene3D" id="1.20.120.1900">
    <property type="entry name" value="Gamma-tubulin complex, C-terminal domain"/>
    <property type="match status" value="1"/>
</dbReference>
<dbReference type="InterPro" id="IPR040457">
    <property type="entry name" value="GCP_C"/>
</dbReference>
<dbReference type="GO" id="GO:0051321">
    <property type="term" value="P:meiotic cell cycle"/>
    <property type="evidence" value="ECO:0007669"/>
    <property type="project" value="TreeGrafter"/>
</dbReference>
<gene>
    <name evidence="8" type="ORF">SERLA73DRAFT_160152</name>
</gene>
<dbReference type="GO" id="GO:0007020">
    <property type="term" value="P:microtubule nucleation"/>
    <property type="evidence" value="ECO:0007669"/>
    <property type="project" value="InterPro"/>
</dbReference>
<comment type="similarity">
    <text evidence="1 5">Belongs to the TUBGCP family.</text>
</comment>
<sequence>MSLITDALELEDEVLSPIEGLSPILPQFFVPRLADKPQNPILHNLDLMSHIVSKPAVVKPLLPPELAILTQDIHQPQQTRKSLWAEAITSENQLRCQIKTWDGLRSSFRQKSFHTPFISEQSDQVFASAQYHVQPVLSSSSANVTYVTQDEMLVSLKMVVLGTSSSLHSWDKKSETFIRVGLDKGVNHSLLIDGRNETISRSFLQRFLDIGTLVRRLELFVTYLRKRDGPTVHAFAHALSSTLAYVRNTLSSLSPNITGTQSKSNMLSAIWLRYGDLEGLLISLSSLCHRELRLSPPEYPAFETSSVPLLNRVYQHLRSHIESSSLQLITATFAYLLTKSSQDCIQRVCQSVAYGDGNQRASLATKQSREAHSSDLFGANEAEEDENDDADSAQMEDEYYPAFIPPELANILPAARKSLKLLLAARPDHPILQKSSASEALVWLWTESEVKAVYEGHAVDNKDERLNDRNVTNGAQKEADPDADLAQNLYKPELAQFHVFDMEPGSCQQESLFGSTSGSLADAPLRSFISTFPKALPSIVPNLELLTSLVFSPLVKHASSLSRAVLSLFLEQDSALYLHDHLNLLRSYMLLTSDSFKSRLATALFSDSEDRETSDENVKAFRLSRQPQRHAKASKTGPWAVGLAPVLIDRESWPPGGTDLSYFLRTVIMDSMEIGHPSMKDDLEDQEKCGRRLILNEAEYRLGFAIRDLPIGAGRDQWLNPLSIEALDFLYLDYKAPHPLDVIITPEILSKYQRMFAFLLRLMRVESAIRADFRMSRKRTEPLFPTLTSSNKLFLHFRFVAQTFVNALSAYVYDVAIGGNYDVFLSRIVAAQSYETPDSDDGFSDVFALASSHSAVLDDILSACLLRSGQRAVGDLLRKTLELVLEFSILTGDLKSGRLQEYQAASLLEDLFQLYCKKMSTLVKVLEALLEKGAKSSQLQREILMLKKQESDAHHPPGGMESLGHLLSRINANGWWKGSTGTATDA</sequence>
<keyword evidence="2 5" id="KW-0963">Cytoplasm</keyword>
<evidence type="ECO:0000259" key="7">
    <source>
        <dbReference type="Pfam" id="PF04130"/>
    </source>
</evidence>
<dbReference type="OMA" id="DYCFHVG"/>
<keyword evidence="3 5" id="KW-0493">Microtubule</keyword>
<dbReference type="PANTHER" id="PTHR19302">
    <property type="entry name" value="GAMMA TUBULIN COMPLEX PROTEIN"/>
    <property type="match status" value="1"/>
</dbReference>